<protein>
    <recommendedName>
        <fullName evidence="1">Endonuclease/exonuclease/phosphatase domain-containing protein</fullName>
    </recommendedName>
</protein>
<dbReference type="Pfam" id="PF14529">
    <property type="entry name" value="Exo_endo_phos_2"/>
    <property type="match status" value="1"/>
</dbReference>
<dbReference type="EMBL" id="AVOT02006014">
    <property type="protein sequence ID" value="MBW0480551.1"/>
    <property type="molecule type" value="Genomic_DNA"/>
</dbReference>
<comment type="caution">
    <text evidence="2">The sequence shown here is derived from an EMBL/GenBank/DDBJ whole genome shotgun (WGS) entry which is preliminary data.</text>
</comment>
<feature type="domain" description="Endonuclease/exonuclease/phosphatase" evidence="1">
    <location>
        <begin position="139"/>
        <end position="259"/>
    </location>
</feature>
<dbReference type="AlphaFoldDB" id="A0A9Q3GUN5"/>
<dbReference type="InterPro" id="IPR005135">
    <property type="entry name" value="Endo/exonuclease/phosphatase"/>
</dbReference>
<evidence type="ECO:0000313" key="3">
    <source>
        <dbReference type="Proteomes" id="UP000765509"/>
    </source>
</evidence>
<dbReference type="Proteomes" id="UP000765509">
    <property type="component" value="Unassembled WGS sequence"/>
</dbReference>
<dbReference type="GO" id="GO:0003824">
    <property type="term" value="F:catalytic activity"/>
    <property type="evidence" value="ECO:0007669"/>
    <property type="project" value="InterPro"/>
</dbReference>
<proteinExistence type="predicted"/>
<evidence type="ECO:0000259" key="1">
    <source>
        <dbReference type="Pfam" id="PF14529"/>
    </source>
</evidence>
<gene>
    <name evidence="2" type="ORF">O181_020266</name>
</gene>
<sequence length="369" mass="42707">MKGSQAQPNQRIRFTGRFSNTIIRLNPTNLHSQFLILQLNCHNQKDTTLSALNNKQQHISLLFQEPWVYHHNFKPPTHQAWRRLTPITSPGTWAERPWTCIYICSFVPLKNITFSNTNSQNLTQVAIDILLKGISQKLTFFALYNPPRTFSGLQELEQRLSEMNTRLYPMVIAMDSNLLHQLWNPKNYHHQHPQARNILEICGRRDFKFISPKGEPTFMGASGSATTIDLTWANTIANKIISQCKVQLENHSSDHQPIISEFNIGGKAFEITETPISMNPSMLDKGKYINQLQYLSQPTKEGIEEIAKQLSNFLQNEYLSQGKYVKTRANKQKAWWDKKILMPIMKEGNRERKWMLLTRSGESKLAKRV</sequence>
<name>A0A9Q3GUN5_9BASI</name>
<dbReference type="Gene3D" id="3.60.10.10">
    <property type="entry name" value="Endonuclease/exonuclease/phosphatase"/>
    <property type="match status" value="1"/>
</dbReference>
<keyword evidence="3" id="KW-1185">Reference proteome</keyword>
<dbReference type="SUPFAM" id="SSF56219">
    <property type="entry name" value="DNase I-like"/>
    <property type="match status" value="1"/>
</dbReference>
<accession>A0A9Q3GUN5</accession>
<reference evidence="2" key="1">
    <citation type="submission" date="2021-03" db="EMBL/GenBank/DDBJ databases">
        <title>Draft genome sequence of rust myrtle Austropuccinia psidii MF-1, a brazilian biotype.</title>
        <authorList>
            <person name="Quecine M.C."/>
            <person name="Pachon D.M.R."/>
            <person name="Bonatelli M.L."/>
            <person name="Correr F.H."/>
            <person name="Franceschini L.M."/>
            <person name="Leite T.F."/>
            <person name="Margarido G.R.A."/>
            <person name="Almeida C.A."/>
            <person name="Ferrarezi J.A."/>
            <person name="Labate C.A."/>
        </authorList>
    </citation>
    <scope>NUCLEOTIDE SEQUENCE</scope>
    <source>
        <strain evidence="2">MF-1</strain>
    </source>
</reference>
<dbReference type="OrthoDB" id="5549573at2759"/>
<evidence type="ECO:0000313" key="2">
    <source>
        <dbReference type="EMBL" id="MBW0480551.1"/>
    </source>
</evidence>
<organism evidence="2 3">
    <name type="scientific">Austropuccinia psidii MF-1</name>
    <dbReference type="NCBI Taxonomy" id="1389203"/>
    <lineage>
        <taxon>Eukaryota</taxon>
        <taxon>Fungi</taxon>
        <taxon>Dikarya</taxon>
        <taxon>Basidiomycota</taxon>
        <taxon>Pucciniomycotina</taxon>
        <taxon>Pucciniomycetes</taxon>
        <taxon>Pucciniales</taxon>
        <taxon>Sphaerophragmiaceae</taxon>
        <taxon>Austropuccinia</taxon>
    </lineage>
</organism>
<dbReference type="InterPro" id="IPR036691">
    <property type="entry name" value="Endo/exonu/phosph_ase_sf"/>
</dbReference>